<name>D2BEA0_STRRD</name>
<dbReference type="eggNOG" id="ENOG502ZK4G">
    <property type="taxonomic scope" value="Bacteria"/>
</dbReference>
<evidence type="ECO:0000313" key="2">
    <source>
        <dbReference type="EMBL" id="ACZ90146.1"/>
    </source>
</evidence>
<reference evidence="2 3" key="1">
    <citation type="journal article" date="2010" name="Stand. Genomic Sci.">
        <title>Complete genome sequence of Streptosporangium roseum type strain (NI 9100).</title>
        <authorList>
            <person name="Nolan M."/>
            <person name="Sikorski J."/>
            <person name="Jando M."/>
            <person name="Lucas S."/>
            <person name="Lapidus A."/>
            <person name="Glavina Del Rio T."/>
            <person name="Chen F."/>
            <person name="Tice H."/>
            <person name="Pitluck S."/>
            <person name="Cheng J.F."/>
            <person name="Chertkov O."/>
            <person name="Sims D."/>
            <person name="Meincke L."/>
            <person name="Brettin T."/>
            <person name="Han C."/>
            <person name="Detter J.C."/>
            <person name="Bruce D."/>
            <person name="Goodwin L."/>
            <person name="Land M."/>
            <person name="Hauser L."/>
            <person name="Chang Y.J."/>
            <person name="Jeffries C.D."/>
            <person name="Ivanova N."/>
            <person name="Mavromatis K."/>
            <person name="Mikhailova N."/>
            <person name="Chen A."/>
            <person name="Palaniappan K."/>
            <person name="Chain P."/>
            <person name="Rohde M."/>
            <person name="Goker M."/>
            <person name="Bristow J."/>
            <person name="Eisen J.A."/>
            <person name="Markowitz V."/>
            <person name="Hugenholtz P."/>
            <person name="Kyrpides N.C."/>
            <person name="Klenk H.P."/>
        </authorList>
    </citation>
    <scope>NUCLEOTIDE SEQUENCE [LARGE SCALE GENOMIC DNA]</scope>
    <source>
        <strain evidence="3">ATCC 12428 / DSM 43021 / JCM 3005 / NI 9100</strain>
    </source>
</reference>
<dbReference type="AlphaFoldDB" id="D2BEA0"/>
<proteinExistence type="predicted"/>
<organism evidence="2 3">
    <name type="scientific">Streptosporangium roseum (strain ATCC 12428 / DSM 43021 / JCM 3005 / KCTC 9067 / NCIMB 10171 / NRRL 2505 / NI 9100)</name>
    <dbReference type="NCBI Taxonomy" id="479432"/>
    <lineage>
        <taxon>Bacteria</taxon>
        <taxon>Bacillati</taxon>
        <taxon>Actinomycetota</taxon>
        <taxon>Actinomycetes</taxon>
        <taxon>Streptosporangiales</taxon>
        <taxon>Streptosporangiaceae</taxon>
        <taxon>Streptosporangium</taxon>
    </lineage>
</organism>
<feature type="transmembrane region" description="Helical" evidence="1">
    <location>
        <begin position="92"/>
        <end position="107"/>
    </location>
</feature>
<keyword evidence="3" id="KW-1185">Reference proteome</keyword>
<dbReference type="EMBL" id="CP001814">
    <property type="protein sequence ID" value="ACZ90146.1"/>
    <property type="molecule type" value="Genomic_DNA"/>
</dbReference>
<dbReference type="Proteomes" id="UP000002029">
    <property type="component" value="Chromosome"/>
</dbReference>
<evidence type="ECO:0000256" key="1">
    <source>
        <dbReference type="SAM" id="Phobius"/>
    </source>
</evidence>
<gene>
    <name evidence="2" type="ordered locus">Sros_7463</name>
</gene>
<feature type="transmembrane region" description="Helical" evidence="1">
    <location>
        <begin position="205"/>
        <end position="225"/>
    </location>
</feature>
<accession>D2BEA0</accession>
<feature type="transmembrane region" description="Helical" evidence="1">
    <location>
        <begin position="12"/>
        <end position="31"/>
    </location>
</feature>
<protein>
    <submittedName>
        <fullName evidence="2">Uncharacterized protein</fullName>
    </submittedName>
</protein>
<dbReference type="KEGG" id="sro:Sros_7463"/>
<feature type="transmembrane region" description="Helical" evidence="1">
    <location>
        <begin position="51"/>
        <end position="71"/>
    </location>
</feature>
<feature type="transmembrane region" description="Helical" evidence="1">
    <location>
        <begin position="113"/>
        <end position="131"/>
    </location>
</feature>
<sequence>MQRYRLGRLAVIVNMAAVVVAVVVSLVRDSLDPAWTVVQWYPPSRFADKTSLLAVLGGLLLVGAVNSWMFWQVLQGPADAAPLPRRALWLRRLLYVYVGWLLIPVPLPDEVETAFDVVLWVPIVILFAQVLTRSGPTFRLILVTTALVSTALPSVLEAVRRDSYAGWAAPVLSAVSMALVAAGLVWFLMILIAQRRDGRWTRTTMVLGACQLAVIPITVVLNQLVDFPESVVLSDLLDVLVVFQLVWLARTAHELNRPSTAPDPEPLRSPRWLLALMVLAPMAVIAPEAKPHMTYTWLDADCSSIPLFADTPPQDRRRVYLCLAGNGRLYENIRFWSAGGRPVADQQLLGKGWKSCAAGDGRVRAEALVYLCPEVVARDRPDLLLTAAQLKQRDAEERARRRQEVADEAAQYVSGCRDPWPALRTSRQVTAVHLPTDWDGYYIFDGRAASLEALYGENIESDSPLVAHGGAAMVSTTLEYGATCVTVKVLRTAPPIRRKGWDDVVDADLVLGSGRMHLKGRGIKVEVALPKAGKYRVRLHTRTLDEGVGEDLVVVFPTSRQGLVRQPSPTG</sequence>
<feature type="transmembrane region" description="Helical" evidence="1">
    <location>
        <begin position="168"/>
        <end position="193"/>
    </location>
</feature>
<keyword evidence="1" id="KW-0812">Transmembrane</keyword>
<keyword evidence="1" id="KW-1133">Transmembrane helix</keyword>
<dbReference type="STRING" id="479432.Sros_7463"/>
<keyword evidence="1" id="KW-0472">Membrane</keyword>
<feature type="transmembrane region" description="Helical" evidence="1">
    <location>
        <begin position="138"/>
        <end position="156"/>
    </location>
</feature>
<evidence type="ECO:0000313" key="3">
    <source>
        <dbReference type="Proteomes" id="UP000002029"/>
    </source>
</evidence>
<dbReference type="HOGENOM" id="CLU_469216_0_0_11"/>